<accession>A0A8C9BVA5</accession>
<dbReference type="InterPro" id="IPR007110">
    <property type="entry name" value="Ig-like_dom"/>
</dbReference>
<dbReference type="SUPFAM" id="SSF48726">
    <property type="entry name" value="Immunoglobulin"/>
    <property type="match status" value="4"/>
</dbReference>
<keyword evidence="3" id="KW-0812">Transmembrane</keyword>
<evidence type="ECO:0000256" key="5">
    <source>
        <dbReference type="ARBA" id="ARBA00022737"/>
    </source>
</evidence>
<protein>
    <recommendedName>
        <fullName evidence="12">Ig-like domain-containing protein</fullName>
    </recommendedName>
</protein>
<dbReference type="Ensembl" id="ENSPSNT00000014088.1">
    <property type="protein sequence ID" value="ENSPSNP00000012452.1"/>
    <property type="gene ID" value="ENSPSNG00000007993.1"/>
</dbReference>
<evidence type="ECO:0000256" key="4">
    <source>
        <dbReference type="ARBA" id="ARBA00022729"/>
    </source>
</evidence>
<feature type="compositionally biased region" description="Low complexity" evidence="11">
    <location>
        <begin position="620"/>
        <end position="635"/>
    </location>
</feature>
<evidence type="ECO:0000313" key="13">
    <source>
        <dbReference type="Ensembl" id="ENSPSNP00000012452.1"/>
    </source>
</evidence>
<evidence type="ECO:0000256" key="10">
    <source>
        <dbReference type="ARBA" id="ARBA00023319"/>
    </source>
</evidence>
<dbReference type="Proteomes" id="UP000694554">
    <property type="component" value="Chromosome 19"/>
</dbReference>
<dbReference type="Gene3D" id="2.60.40.10">
    <property type="entry name" value="Immunoglobulins"/>
    <property type="match status" value="4"/>
</dbReference>
<dbReference type="AlphaFoldDB" id="A0A8C9BVA5"/>
<feature type="region of interest" description="Disordered" evidence="11">
    <location>
        <begin position="616"/>
        <end position="635"/>
    </location>
</feature>
<dbReference type="InterPro" id="IPR036179">
    <property type="entry name" value="Ig-like_dom_sf"/>
</dbReference>
<feature type="domain" description="Ig-like" evidence="12">
    <location>
        <begin position="483"/>
        <end position="566"/>
    </location>
</feature>
<dbReference type="FunFam" id="2.60.40.10:FF:000049">
    <property type="entry name" value="Leukocyte immunoglobulin-like receptor subfamily B member 1"/>
    <property type="match status" value="4"/>
</dbReference>
<evidence type="ECO:0000256" key="9">
    <source>
        <dbReference type="ARBA" id="ARBA00023180"/>
    </source>
</evidence>
<keyword evidence="8" id="KW-1015">Disulfide bond</keyword>
<organism evidence="13 14">
    <name type="scientific">Phocoena sinus</name>
    <name type="common">Vaquita</name>
    <dbReference type="NCBI Taxonomy" id="42100"/>
    <lineage>
        <taxon>Eukaryota</taxon>
        <taxon>Metazoa</taxon>
        <taxon>Chordata</taxon>
        <taxon>Craniata</taxon>
        <taxon>Vertebrata</taxon>
        <taxon>Euteleostomi</taxon>
        <taxon>Mammalia</taxon>
        <taxon>Eutheria</taxon>
        <taxon>Laurasiatheria</taxon>
        <taxon>Artiodactyla</taxon>
        <taxon>Whippomorpha</taxon>
        <taxon>Cetacea</taxon>
        <taxon>Odontoceti</taxon>
        <taxon>Phocoenidae</taxon>
        <taxon>Phocoena</taxon>
    </lineage>
</organism>
<feature type="region of interest" description="Disordered" evidence="11">
    <location>
        <begin position="419"/>
        <end position="440"/>
    </location>
</feature>
<evidence type="ECO:0000256" key="7">
    <source>
        <dbReference type="ARBA" id="ARBA00023136"/>
    </source>
</evidence>
<evidence type="ECO:0000259" key="12">
    <source>
        <dbReference type="PROSITE" id="PS50835"/>
    </source>
</evidence>
<dbReference type="GO" id="GO:0005886">
    <property type="term" value="C:plasma membrane"/>
    <property type="evidence" value="ECO:0007669"/>
    <property type="project" value="TreeGrafter"/>
</dbReference>
<dbReference type="CDD" id="cd05751">
    <property type="entry name" value="IgC2_D1_LILR_KIR_like"/>
    <property type="match status" value="1"/>
</dbReference>
<feature type="region of interest" description="Disordered" evidence="11">
    <location>
        <begin position="19"/>
        <end position="39"/>
    </location>
</feature>
<evidence type="ECO:0000256" key="8">
    <source>
        <dbReference type="ARBA" id="ARBA00023157"/>
    </source>
</evidence>
<dbReference type="InterPro" id="IPR013151">
    <property type="entry name" value="Immunoglobulin_dom"/>
</dbReference>
<evidence type="ECO:0000313" key="14">
    <source>
        <dbReference type="Proteomes" id="UP000694554"/>
    </source>
</evidence>
<dbReference type="Pfam" id="PF00047">
    <property type="entry name" value="ig"/>
    <property type="match status" value="2"/>
</dbReference>
<dbReference type="Pfam" id="PF13895">
    <property type="entry name" value="Ig_2"/>
    <property type="match status" value="1"/>
</dbReference>
<comment type="subcellular location">
    <subcellularLocation>
        <location evidence="1">Cell membrane</location>
        <topology evidence="1">Single-pass membrane protein</topology>
    </subcellularLocation>
</comment>
<keyword evidence="7" id="KW-0472">Membrane</keyword>
<evidence type="ECO:0000256" key="2">
    <source>
        <dbReference type="ARBA" id="ARBA00022475"/>
    </source>
</evidence>
<dbReference type="InterPro" id="IPR013783">
    <property type="entry name" value="Ig-like_fold"/>
</dbReference>
<feature type="region of interest" description="Disordered" evidence="11">
    <location>
        <begin position="581"/>
        <end position="608"/>
    </location>
</feature>
<dbReference type="GO" id="GO:0007166">
    <property type="term" value="P:cell surface receptor signaling pathway"/>
    <property type="evidence" value="ECO:0007669"/>
    <property type="project" value="UniProtKB-ARBA"/>
</dbReference>
<sequence length="635" mass="68133">MTRSFPSCATLPTLLLPIPGTLPSRSTRAEPDSVSPQGWPVTIVCRGPAGAEEFRLERKEDRSDFKDEKTVSQIGPHETEARFGITAVSGDTAQHYQCLYRKGGHWSEPSEPLELVVTGEEVSALPSGLPQVPGPCPQLCPPSTGSPLMRPRLHTEGPSGFRSTQRNVQVPISHPYFSSSPLDAMHSPNTRGPISCRTLFGIGGSSDVLPGTLPKPTIWAEPGSVIPWGSPVTIWCQGTLGVQVFHLDKEGNSAPWYRQPSLEPGDKGKLSIPHMTQPYAGRYHCYYLSPTGWSESSDPLELVVTGERTLGGPSLSLCPQEGGLPSGLCPSHSPALGEESAGRTGHTVSNSEAWGPGWEKGLHGRNQPLQPTAGLPPGVSGKPSLLTPQGPVVASGQSLTLQCRSDVGYDRFALSQEGRQALPQRPGRQPQAGLSQADFPLGPVTNTLAGRYRCYGGHNLSSEWSAPSDPLDILVAGWFPDTPSLSVQPGPVVASGENVTLLCQSRSTKETFLLSKEGAAWPPLRLRSKYQGGHFQAEFSMSPVTSAHNGTYRCYSSLSSNPYLLSHASAPLELGVKERCQEDPRAPGTRRLVDEGWGSWRGNDPSGPILGEEQWAYVGRSSPRPSPSVLTPRRL</sequence>
<reference evidence="13" key="3">
    <citation type="submission" date="2025-09" db="UniProtKB">
        <authorList>
            <consortium name="Ensembl"/>
        </authorList>
    </citation>
    <scope>IDENTIFICATION</scope>
</reference>
<proteinExistence type="predicted"/>
<dbReference type="InterPro" id="IPR050412">
    <property type="entry name" value="Ig-like_Receptors_ImmuneReg"/>
</dbReference>
<dbReference type="GeneTree" id="ENSGT01100000263478"/>
<keyword evidence="10" id="KW-0393">Immunoglobulin domain</keyword>
<name>A0A8C9BVA5_PHOSS</name>
<feature type="region of interest" description="Disordered" evidence="11">
    <location>
        <begin position="328"/>
        <end position="391"/>
    </location>
</feature>
<evidence type="ECO:0000256" key="3">
    <source>
        <dbReference type="ARBA" id="ARBA00022692"/>
    </source>
</evidence>
<keyword evidence="6" id="KW-1133">Transmembrane helix</keyword>
<keyword evidence="9" id="KW-0325">Glycoprotein</keyword>
<evidence type="ECO:0000256" key="11">
    <source>
        <dbReference type="SAM" id="MobiDB-lite"/>
    </source>
</evidence>
<dbReference type="PROSITE" id="PS50835">
    <property type="entry name" value="IG_LIKE"/>
    <property type="match status" value="2"/>
</dbReference>
<evidence type="ECO:0000256" key="6">
    <source>
        <dbReference type="ARBA" id="ARBA00022989"/>
    </source>
</evidence>
<dbReference type="PANTHER" id="PTHR11738:SF179">
    <property type="entry name" value="LEUKOCYTE IMMUNOGLOBULIN-LIKE RECEPTOR SUBFAMILY A MEMBER 5"/>
    <property type="match status" value="1"/>
</dbReference>
<dbReference type="GO" id="GO:0002764">
    <property type="term" value="P:immune response-regulating signaling pathway"/>
    <property type="evidence" value="ECO:0007669"/>
    <property type="project" value="TreeGrafter"/>
</dbReference>
<dbReference type="InterPro" id="IPR003599">
    <property type="entry name" value="Ig_sub"/>
</dbReference>
<reference evidence="13" key="1">
    <citation type="submission" date="2019-08" db="EMBL/GenBank/DDBJ databases">
        <title>Phocoena sinus (Vaquita) genome, mPhoSin1, primary haplotype.</title>
        <authorList>
            <person name="Morin P."/>
            <person name="Mountcastle J."/>
            <person name="Fungtammasan C."/>
            <person name="Rhie A."/>
            <person name="Rojas-Bracho L."/>
            <person name="Smith C.R."/>
            <person name="Taylor B.L."/>
            <person name="Gulland F.M.D."/>
            <person name="Musser W."/>
            <person name="Houck M."/>
            <person name="Haase B."/>
            <person name="Paez S."/>
            <person name="Howe K."/>
            <person name="Torrance J."/>
            <person name="Formenti G."/>
            <person name="Phillippy A."/>
            <person name="Ryder O."/>
            <person name="Jarvis E.D."/>
            <person name="Fedrigo O."/>
        </authorList>
    </citation>
    <scope>NUCLEOTIDE SEQUENCE [LARGE SCALE GENOMIC DNA]</scope>
</reference>
<reference evidence="13" key="2">
    <citation type="submission" date="2025-08" db="UniProtKB">
        <authorList>
            <consortium name="Ensembl"/>
        </authorList>
    </citation>
    <scope>IDENTIFICATION</scope>
</reference>
<evidence type="ECO:0000256" key="1">
    <source>
        <dbReference type="ARBA" id="ARBA00004162"/>
    </source>
</evidence>
<dbReference type="SMART" id="SM00409">
    <property type="entry name" value="IG"/>
    <property type="match status" value="3"/>
</dbReference>
<keyword evidence="2" id="KW-1003">Cell membrane</keyword>
<keyword evidence="4" id="KW-0732">Signal</keyword>
<feature type="domain" description="Ig-like" evidence="12">
    <location>
        <begin position="214"/>
        <end position="305"/>
    </location>
</feature>
<keyword evidence="14" id="KW-1185">Reference proteome</keyword>
<keyword evidence="5" id="KW-0677">Repeat</keyword>
<dbReference type="PANTHER" id="PTHR11738">
    <property type="entry name" value="MHC CLASS I NK CELL RECEPTOR"/>
    <property type="match status" value="1"/>
</dbReference>